<keyword evidence="1" id="KW-1133">Transmembrane helix</keyword>
<feature type="transmembrane region" description="Helical" evidence="1">
    <location>
        <begin position="40"/>
        <end position="62"/>
    </location>
</feature>
<reference evidence="2 3" key="1">
    <citation type="journal article" date="2015" name="Nature">
        <title>rRNA introns, odd ribosomes, and small enigmatic genomes across a large radiation of phyla.</title>
        <authorList>
            <person name="Brown C.T."/>
            <person name="Hug L.A."/>
            <person name="Thomas B.C."/>
            <person name="Sharon I."/>
            <person name="Castelle C.J."/>
            <person name="Singh A."/>
            <person name="Wilkins M.J."/>
            <person name="Williams K.H."/>
            <person name="Banfield J.F."/>
        </authorList>
    </citation>
    <scope>NUCLEOTIDE SEQUENCE [LARGE SCALE GENOMIC DNA]</scope>
</reference>
<comment type="caution">
    <text evidence="2">The sequence shown here is derived from an EMBL/GenBank/DDBJ whole genome shotgun (WGS) entry which is preliminary data.</text>
</comment>
<evidence type="ECO:0000313" key="2">
    <source>
        <dbReference type="EMBL" id="KKU57011.1"/>
    </source>
</evidence>
<organism evidence="2 3">
    <name type="scientific">Candidatus Amesbacteria bacterium GW2011_GWA2_47_11</name>
    <dbReference type="NCBI Taxonomy" id="1618357"/>
    <lineage>
        <taxon>Bacteria</taxon>
        <taxon>Candidatus Amesiibacteriota</taxon>
    </lineage>
</organism>
<dbReference type="Proteomes" id="UP000034607">
    <property type="component" value="Unassembled WGS sequence"/>
</dbReference>
<keyword evidence="1" id="KW-0812">Transmembrane</keyword>
<accession>A0A0G1RIM3</accession>
<keyword evidence="1" id="KW-0472">Membrane</keyword>
<evidence type="ECO:0000313" key="3">
    <source>
        <dbReference type="Proteomes" id="UP000034607"/>
    </source>
</evidence>
<protein>
    <submittedName>
        <fullName evidence="2">Uncharacterized protein</fullName>
    </submittedName>
</protein>
<feature type="transmembrane region" description="Helical" evidence="1">
    <location>
        <begin position="68"/>
        <end position="85"/>
    </location>
</feature>
<proteinExistence type="predicted"/>
<name>A0A0G1RIM3_9BACT</name>
<gene>
    <name evidence="2" type="ORF">UX78_C0001G0064</name>
</gene>
<evidence type="ECO:0000256" key="1">
    <source>
        <dbReference type="SAM" id="Phobius"/>
    </source>
</evidence>
<dbReference type="AlphaFoldDB" id="A0A0G1RIM3"/>
<dbReference type="EMBL" id="LCNM01000001">
    <property type="protein sequence ID" value="KKU57011.1"/>
    <property type="molecule type" value="Genomic_DNA"/>
</dbReference>
<sequence length="95" mass="10106">MINGKDIAPTLNVVVPGPALVFASSENIKAPESSKPFSELVVLMFVITGIVRLGILTGLIGHEFKSDWVWAVGYIALGLIENAIINKKMADLGGK</sequence>